<keyword evidence="1" id="KW-0472">Membrane</keyword>
<dbReference type="Pfam" id="PF07963">
    <property type="entry name" value="N_methyl"/>
    <property type="match status" value="1"/>
</dbReference>
<gene>
    <name evidence="2" type="ordered locus">Flexsi_0850</name>
</gene>
<evidence type="ECO:0000313" key="3">
    <source>
        <dbReference type="Proteomes" id="UP000006621"/>
    </source>
</evidence>
<evidence type="ECO:0000313" key="2">
    <source>
        <dbReference type="EMBL" id="AEI14514.1"/>
    </source>
</evidence>
<dbReference type="HOGENOM" id="CLU_942588_0_0_0"/>
<dbReference type="NCBIfam" id="TIGR02532">
    <property type="entry name" value="IV_pilin_GFxxxE"/>
    <property type="match status" value="1"/>
</dbReference>
<organism evidence="2 3">
    <name type="scientific">Flexistipes sinusarabici (strain ATCC 49648 / DSM 4947 / MAS 10)</name>
    <dbReference type="NCBI Taxonomy" id="717231"/>
    <lineage>
        <taxon>Bacteria</taxon>
        <taxon>Pseudomonadati</taxon>
        <taxon>Deferribacterota</taxon>
        <taxon>Deferribacteres</taxon>
        <taxon>Deferribacterales</taxon>
        <taxon>Flexistipitaceae</taxon>
        <taxon>Flexistipes</taxon>
    </lineage>
</organism>
<reference evidence="3" key="2">
    <citation type="submission" date="2011-06" db="EMBL/GenBank/DDBJ databases">
        <title>The complete genome of Flexistipes sinusarabici DSM 4947.</title>
        <authorList>
            <person name="Lucas S."/>
            <person name="Han J."/>
            <person name="Lapidus A."/>
            <person name="Bruce D."/>
            <person name="Goodwin L."/>
            <person name="Pitluck S."/>
            <person name="Peters L."/>
            <person name="Kyrpides N."/>
            <person name="Mavromatis K."/>
            <person name="Ivanova N."/>
            <person name="Mikhailova N."/>
            <person name="Chertkov O."/>
            <person name="Detter J.C."/>
            <person name="Tapia R."/>
            <person name="Han C."/>
            <person name="Land M."/>
            <person name="Hauser L."/>
            <person name="Markowitz V."/>
            <person name="Cheng J.-F."/>
            <person name="Hugenholtz P."/>
            <person name="Woyke T."/>
            <person name="Wu D."/>
            <person name="Spring S."/>
            <person name="Schroeder M."/>
            <person name="Brambilla E."/>
            <person name="Klenk H.-P."/>
            <person name="Eisen J.A."/>
        </authorList>
    </citation>
    <scope>NUCLEOTIDE SEQUENCE [LARGE SCALE GENOMIC DNA]</scope>
    <source>
        <strain evidence="3">DSM 4947 / MAS 10</strain>
    </source>
</reference>
<dbReference type="KEGG" id="fsi:Flexsi_0850"/>
<reference evidence="2 3" key="1">
    <citation type="journal article" date="2011" name="Stand. Genomic Sci.">
        <title>Genome sequence of the moderately thermophilic halophile Flexistipes sinusarabici strain (MAS10).</title>
        <authorList>
            <person name="Lapidus A."/>
            <person name="Chertkov O."/>
            <person name="Nolan M."/>
            <person name="Lucas S."/>
            <person name="Hammon N."/>
            <person name="Deshpande S."/>
            <person name="Cheng J.F."/>
            <person name="Tapia R."/>
            <person name="Han C."/>
            <person name="Goodwin L."/>
            <person name="Pitluck S."/>
            <person name="Liolios K."/>
            <person name="Pagani I."/>
            <person name="Ivanova N."/>
            <person name="Huntemann M."/>
            <person name="Mavromatis K."/>
            <person name="Mikhailova N."/>
            <person name="Pati A."/>
            <person name="Chen A."/>
            <person name="Palaniappan K."/>
            <person name="Land M."/>
            <person name="Hauser L."/>
            <person name="Brambilla E.M."/>
            <person name="Rohde M."/>
            <person name="Abt B."/>
            <person name="Spring S."/>
            <person name="Goker M."/>
            <person name="Bristow J."/>
            <person name="Eisen J.A."/>
            <person name="Markowitz V."/>
            <person name="Hugenholtz P."/>
            <person name="Kyrpides N.C."/>
            <person name="Klenk H.P."/>
            <person name="Woyke T."/>
        </authorList>
    </citation>
    <scope>NUCLEOTIDE SEQUENCE [LARGE SCALE GENOMIC DNA]</scope>
    <source>
        <strain evidence="3">DSM 4947 / MAS 10</strain>
    </source>
</reference>
<protein>
    <recommendedName>
        <fullName evidence="4">Prepilin-type N-terminal cleavage/methylation domain-containing protein</fullName>
    </recommendedName>
</protein>
<name>F8E4U4_FLESM</name>
<feature type="transmembrane region" description="Helical" evidence="1">
    <location>
        <begin position="12"/>
        <end position="35"/>
    </location>
</feature>
<dbReference type="STRING" id="717231.Flexsi_0850"/>
<evidence type="ECO:0000256" key="1">
    <source>
        <dbReference type="SAM" id="Phobius"/>
    </source>
</evidence>
<keyword evidence="3" id="KW-1185">Reference proteome</keyword>
<sequence>MYLLVVKNKSGVGLIELLIALAIVSIMMTGVYFTYITFTKTALDTRQVAKSESEVNQALLKLEKLLQSAGFGISQNEPDVFVVDNSPTEITFKTLFGDKMEAGLWEVCVNNSRNVANNYPVVALSENENLIDFYDNTGTCSNGNILYVCKDSNSNGKCDYIDNVNDNYFYEKTLRLSANASVNYSWSKNCAPNTKNLLINNDPYLGCLADFVVERPNKKTVKLGIIYQKGNKKDTPISKTYNYDSLSGSYTLDAKQEYYRWKKVEIVLDLVNLN</sequence>
<accession>F8E4U4</accession>
<evidence type="ECO:0008006" key="4">
    <source>
        <dbReference type="Google" id="ProtNLM"/>
    </source>
</evidence>
<dbReference type="OrthoDB" id="5430888at2"/>
<proteinExistence type="predicted"/>
<dbReference type="RefSeq" id="WP_013886007.1">
    <property type="nucleotide sequence ID" value="NC_015672.1"/>
</dbReference>
<dbReference type="Proteomes" id="UP000006621">
    <property type="component" value="Chromosome"/>
</dbReference>
<keyword evidence="1" id="KW-1133">Transmembrane helix</keyword>
<dbReference type="AlphaFoldDB" id="F8E4U4"/>
<dbReference type="eggNOG" id="COG4966">
    <property type="taxonomic scope" value="Bacteria"/>
</dbReference>
<keyword evidence="1" id="KW-0812">Transmembrane</keyword>
<dbReference type="InterPro" id="IPR012902">
    <property type="entry name" value="N_methyl_site"/>
</dbReference>
<dbReference type="EMBL" id="CP002858">
    <property type="protein sequence ID" value="AEI14514.1"/>
    <property type="molecule type" value="Genomic_DNA"/>
</dbReference>